<dbReference type="EMBL" id="PNHK01000002">
    <property type="protein sequence ID" value="PMD05719.1"/>
    <property type="molecule type" value="Genomic_DNA"/>
</dbReference>
<evidence type="ECO:0000256" key="4">
    <source>
        <dbReference type="ARBA" id="ARBA00022692"/>
    </source>
</evidence>
<feature type="transmembrane region" description="Helical" evidence="7">
    <location>
        <begin position="172"/>
        <end position="192"/>
    </location>
</feature>
<evidence type="ECO:0000256" key="5">
    <source>
        <dbReference type="ARBA" id="ARBA00022989"/>
    </source>
</evidence>
<name>A0A2N6VNQ6_9MICO</name>
<feature type="transmembrane region" description="Helical" evidence="7">
    <location>
        <begin position="148"/>
        <end position="166"/>
    </location>
</feature>
<feature type="transmembrane region" description="Helical" evidence="7">
    <location>
        <begin position="109"/>
        <end position="128"/>
    </location>
</feature>
<dbReference type="InterPro" id="IPR036259">
    <property type="entry name" value="MFS_trans_sf"/>
</dbReference>
<feature type="transmembrane region" description="Helical" evidence="7">
    <location>
        <begin position="213"/>
        <end position="234"/>
    </location>
</feature>
<feature type="transmembrane region" description="Helical" evidence="7">
    <location>
        <begin position="282"/>
        <end position="298"/>
    </location>
</feature>
<proteinExistence type="predicted"/>
<dbReference type="InterPro" id="IPR011701">
    <property type="entry name" value="MFS"/>
</dbReference>
<keyword evidence="5 7" id="KW-1133">Transmembrane helix</keyword>
<dbReference type="PANTHER" id="PTHR23517:SF2">
    <property type="entry name" value="MULTIDRUG RESISTANCE PROTEIN MDTH"/>
    <property type="match status" value="1"/>
</dbReference>
<evidence type="ECO:0000256" key="6">
    <source>
        <dbReference type="ARBA" id="ARBA00023136"/>
    </source>
</evidence>
<evidence type="ECO:0000256" key="2">
    <source>
        <dbReference type="ARBA" id="ARBA00022448"/>
    </source>
</evidence>
<keyword evidence="6 7" id="KW-0472">Membrane</keyword>
<dbReference type="Gene3D" id="1.20.1250.20">
    <property type="entry name" value="MFS general substrate transporter like domains"/>
    <property type="match status" value="1"/>
</dbReference>
<dbReference type="InterPro" id="IPR050171">
    <property type="entry name" value="MFS_Transporters"/>
</dbReference>
<dbReference type="PANTHER" id="PTHR23517">
    <property type="entry name" value="RESISTANCE PROTEIN MDTM, PUTATIVE-RELATED-RELATED"/>
    <property type="match status" value="1"/>
</dbReference>
<comment type="subcellular location">
    <subcellularLocation>
        <location evidence="1">Cell membrane</location>
        <topology evidence="1">Multi-pass membrane protein</topology>
    </subcellularLocation>
</comment>
<keyword evidence="3" id="KW-1003">Cell membrane</keyword>
<dbReference type="OrthoDB" id="5140181at2"/>
<comment type="caution">
    <text evidence="8">The sequence shown here is derived from an EMBL/GenBank/DDBJ whole genome shotgun (WGS) entry which is preliminary data.</text>
</comment>
<evidence type="ECO:0000313" key="8">
    <source>
        <dbReference type="EMBL" id="PMD05719.1"/>
    </source>
</evidence>
<evidence type="ECO:0008006" key="10">
    <source>
        <dbReference type="Google" id="ProtNLM"/>
    </source>
</evidence>
<feature type="transmembrane region" description="Helical" evidence="7">
    <location>
        <begin position="21"/>
        <end position="42"/>
    </location>
</feature>
<accession>A0A2N6VNQ6</accession>
<dbReference type="GO" id="GO:0005886">
    <property type="term" value="C:plasma membrane"/>
    <property type="evidence" value="ECO:0007669"/>
    <property type="project" value="UniProtKB-SubCell"/>
</dbReference>
<feature type="transmembrane region" description="Helical" evidence="7">
    <location>
        <begin position="371"/>
        <end position="392"/>
    </location>
</feature>
<evidence type="ECO:0000256" key="7">
    <source>
        <dbReference type="SAM" id="Phobius"/>
    </source>
</evidence>
<dbReference type="Proteomes" id="UP000235598">
    <property type="component" value="Unassembled WGS sequence"/>
</dbReference>
<organism evidence="8 9">
    <name type="scientific">Brevibacterium paucivorans</name>
    <dbReference type="NCBI Taxonomy" id="170994"/>
    <lineage>
        <taxon>Bacteria</taxon>
        <taxon>Bacillati</taxon>
        <taxon>Actinomycetota</taxon>
        <taxon>Actinomycetes</taxon>
        <taxon>Micrococcales</taxon>
        <taxon>Brevibacteriaceae</taxon>
        <taxon>Brevibacterium</taxon>
    </lineage>
</organism>
<reference evidence="8 9" key="1">
    <citation type="submission" date="2017-09" db="EMBL/GenBank/DDBJ databases">
        <title>Bacterial strain isolated from the female urinary microbiota.</title>
        <authorList>
            <person name="Thomas-White K."/>
            <person name="Kumar N."/>
            <person name="Forster S."/>
            <person name="Putonti C."/>
            <person name="Lawley T."/>
            <person name="Wolfe A.J."/>
        </authorList>
    </citation>
    <scope>NUCLEOTIDE SEQUENCE [LARGE SCALE GENOMIC DNA]</scope>
    <source>
        <strain evidence="8 9">UMB1301</strain>
    </source>
</reference>
<keyword evidence="2" id="KW-0813">Transport</keyword>
<feature type="transmembrane region" description="Helical" evidence="7">
    <location>
        <begin position="254"/>
        <end position="275"/>
    </location>
</feature>
<gene>
    <name evidence="8" type="ORF">CJ199_06875</name>
</gene>
<evidence type="ECO:0000256" key="1">
    <source>
        <dbReference type="ARBA" id="ARBA00004651"/>
    </source>
</evidence>
<keyword evidence="4 7" id="KW-0812">Transmembrane</keyword>
<evidence type="ECO:0000313" key="9">
    <source>
        <dbReference type="Proteomes" id="UP000235598"/>
    </source>
</evidence>
<dbReference type="AlphaFoldDB" id="A0A2N6VNQ6"/>
<protein>
    <recommendedName>
        <fullName evidence="10">MFS transporter</fullName>
    </recommendedName>
</protein>
<evidence type="ECO:0000256" key="3">
    <source>
        <dbReference type="ARBA" id="ARBA00022475"/>
    </source>
</evidence>
<dbReference type="GO" id="GO:0022857">
    <property type="term" value="F:transmembrane transporter activity"/>
    <property type="evidence" value="ECO:0007669"/>
    <property type="project" value="InterPro"/>
</dbReference>
<feature type="transmembrane region" description="Helical" evidence="7">
    <location>
        <begin position="54"/>
        <end position="74"/>
    </location>
</feature>
<feature type="transmembrane region" description="Helical" evidence="7">
    <location>
        <begin position="304"/>
        <end position="321"/>
    </location>
</feature>
<dbReference type="RefSeq" id="WP_102238737.1">
    <property type="nucleotide sequence ID" value="NZ_PNHK01000002.1"/>
</dbReference>
<dbReference type="Pfam" id="PF07690">
    <property type="entry name" value="MFS_1"/>
    <property type="match status" value="1"/>
</dbReference>
<sequence length="399" mass="41538">MMPDPSKNGSKEPVDVATSSTWVFLVAIVISGITTFMFYPLITLELIDRGVGAGATGLILGLLSGTGQILSGLIGVVNARLGSKTLAIGGLALRSVGLLVFAFDSSILLYAVGAVVASLGSSSTALALKTELMRASSDRRTITMRSIAVNLGALVGPSIGGVVFVVASFSVIVLSVVTSYVLLGLGLLFVTFKPPEESGPGTKTRVRSDGRQLDWLFFVLIGCTLAYWGIYSQWPLVVPLYAESGFGTPLGSSWVYTGNAILILVLQYPLLVKLLKPVRSSYVLALGFLLFVGSFLVLPIPAGPATVILFATLFSLAELLVSPTLDEVTAQLRREGTGLTRAYGTTATAAGVSSLIGASAGGALIEHFDSPASVMYVAVPLAVLGFTGAVVLSRRKARS</sequence>
<dbReference type="SUPFAM" id="SSF103473">
    <property type="entry name" value="MFS general substrate transporter"/>
    <property type="match status" value="1"/>
</dbReference>
<feature type="transmembrane region" description="Helical" evidence="7">
    <location>
        <begin position="86"/>
        <end position="103"/>
    </location>
</feature>
<feature type="transmembrane region" description="Helical" evidence="7">
    <location>
        <begin position="342"/>
        <end position="365"/>
    </location>
</feature>